<protein>
    <submittedName>
        <fullName evidence="1">Uncharacterized protein</fullName>
    </submittedName>
</protein>
<reference evidence="1" key="1">
    <citation type="submission" date="2020-11" db="EMBL/GenBank/DDBJ databases">
        <authorList>
            <person name="Tran Van P."/>
        </authorList>
    </citation>
    <scope>NUCLEOTIDE SEQUENCE</scope>
</reference>
<organism evidence="1">
    <name type="scientific">Timema bartmani</name>
    <dbReference type="NCBI Taxonomy" id="61472"/>
    <lineage>
        <taxon>Eukaryota</taxon>
        <taxon>Metazoa</taxon>
        <taxon>Ecdysozoa</taxon>
        <taxon>Arthropoda</taxon>
        <taxon>Hexapoda</taxon>
        <taxon>Insecta</taxon>
        <taxon>Pterygota</taxon>
        <taxon>Neoptera</taxon>
        <taxon>Polyneoptera</taxon>
        <taxon>Phasmatodea</taxon>
        <taxon>Timematodea</taxon>
        <taxon>Timematoidea</taxon>
        <taxon>Timematidae</taxon>
        <taxon>Timema</taxon>
    </lineage>
</organism>
<accession>A0A7R9I3L3</accession>
<proteinExistence type="predicted"/>
<name>A0A7R9I3L3_9NEOP</name>
<dbReference type="EMBL" id="OD566568">
    <property type="protein sequence ID" value="CAD7444250.1"/>
    <property type="molecule type" value="Genomic_DNA"/>
</dbReference>
<sequence>MTMSFSLEAWEQKERVRGSKFPEHAQTIHGLSKRMLDNSYLSFRMLPTEHIQFAHLVGLLFLGVAKLSWRAANLGPSSQSHIVRVAVCWWSRCLAETGQMGSKRTVVLSEGADAIEVEAQQNYFDELNRDLDEFDADKLENHFGKTTLSTPDRDLNFDLPVIGSLAYCKSRALGYTATEAGSTGTGSGVTLLFISVTGCTVTGPEQPCSFMLQRYFGAVVQDCEKKEQVKETGPVVEQYQIAPAPLKEQFFPSLY</sequence>
<evidence type="ECO:0000313" key="1">
    <source>
        <dbReference type="EMBL" id="CAD7444250.1"/>
    </source>
</evidence>
<dbReference type="AlphaFoldDB" id="A0A7R9I3L3"/>
<gene>
    <name evidence="1" type="ORF">TBIB3V08_LOCUS6633</name>
</gene>